<gene>
    <name evidence="2" type="ORF">M6B38_123145</name>
</gene>
<feature type="compositionally biased region" description="Basic residues" evidence="1">
    <location>
        <begin position="67"/>
        <end position="76"/>
    </location>
</feature>
<dbReference type="EMBL" id="JANAVB010013600">
    <property type="protein sequence ID" value="KAJ6834944.1"/>
    <property type="molecule type" value="Genomic_DNA"/>
</dbReference>
<evidence type="ECO:0000256" key="1">
    <source>
        <dbReference type="SAM" id="MobiDB-lite"/>
    </source>
</evidence>
<comment type="caution">
    <text evidence="2">The sequence shown here is derived from an EMBL/GenBank/DDBJ whole genome shotgun (WGS) entry which is preliminary data.</text>
</comment>
<accession>A0AAX6H2F9</accession>
<organism evidence="2 3">
    <name type="scientific">Iris pallida</name>
    <name type="common">Sweet iris</name>
    <dbReference type="NCBI Taxonomy" id="29817"/>
    <lineage>
        <taxon>Eukaryota</taxon>
        <taxon>Viridiplantae</taxon>
        <taxon>Streptophyta</taxon>
        <taxon>Embryophyta</taxon>
        <taxon>Tracheophyta</taxon>
        <taxon>Spermatophyta</taxon>
        <taxon>Magnoliopsida</taxon>
        <taxon>Liliopsida</taxon>
        <taxon>Asparagales</taxon>
        <taxon>Iridaceae</taxon>
        <taxon>Iridoideae</taxon>
        <taxon>Irideae</taxon>
        <taxon>Iris</taxon>
    </lineage>
</organism>
<evidence type="ECO:0000313" key="2">
    <source>
        <dbReference type="EMBL" id="KAJ6834944.1"/>
    </source>
</evidence>
<feature type="region of interest" description="Disordered" evidence="1">
    <location>
        <begin position="32"/>
        <end position="109"/>
    </location>
</feature>
<protein>
    <submittedName>
        <fullName evidence="2">Basic proline-rich protein-like</fullName>
    </submittedName>
</protein>
<reference evidence="2" key="1">
    <citation type="journal article" date="2023" name="GigaByte">
        <title>Genome assembly of the bearded iris, Iris pallida Lam.</title>
        <authorList>
            <person name="Bruccoleri R.E."/>
            <person name="Oakeley E.J."/>
            <person name="Faust A.M.E."/>
            <person name="Altorfer M."/>
            <person name="Dessus-Babus S."/>
            <person name="Burckhardt D."/>
            <person name="Oertli M."/>
            <person name="Naumann U."/>
            <person name="Petersen F."/>
            <person name="Wong J."/>
        </authorList>
    </citation>
    <scope>NUCLEOTIDE SEQUENCE</scope>
    <source>
        <strain evidence="2">GSM-AAB239-AS_SAM_17_03QT</strain>
    </source>
</reference>
<dbReference type="Proteomes" id="UP001140949">
    <property type="component" value="Unassembled WGS sequence"/>
</dbReference>
<name>A0AAX6H2F9_IRIPA</name>
<evidence type="ECO:0000313" key="3">
    <source>
        <dbReference type="Proteomes" id="UP001140949"/>
    </source>
</evidence>
<proteinExistence type="predicted"/>
<sequence>MVARGSASAALGAVGSGRAGWPWGVRARGRRGCSGMMAASGGRLTTARRSASPPRGTWRLGEDCGCRRTRSGRRATRWQSRSRSSAGGARGSGSFLGKAAQWRRQARVG</sequence>
<reference evidence="2" key="2">
    <citation type="submission" date="2023-04" db="EMBL/GenBank/DDBJ databases">
        <authorList>
            <person name="Bruccoleri R.E."/>
            <person name="Oakeley E.J."/>
            <person name="Faust A.-M."/>
            <person name="Dessus-Babus S."/>
            <person name="Altorfer M."/>
            <person name="Burckhardt D."/>
            <person name="Oertli M."/>
            <person name="Naumann U."/>
            <person name="Petersen F."/>
            <person name="Wong J."/>
        </authorList>
    </citation>
    <scope>NUCLEOTIDE SEQUENCE</scope>
    <source>
        <strain evidence="2">GSM-AAB239-AS_SAM_17_03QT</strain>
        <tissue evidence="2">Leaf</tissue>
    </source>
</reference>
<keyword evidence="3" id="KW-1185">Reference proteome</keyword>
<dbReference type="AlphaFoldDB" id="A0AAX6H2F9"/>